<proteinExistence type="inferred from homology"/>
<keyword evidence="3" id="KW-0378">Hydrolase</keyword>
<dbReference type="InterPro" id="IPR007724">
    <property type="entry name" value="Poly_GlycHdrlase"/>
</dbReference>
<feature type="domain" description="PARG catalytic Macro" evidence="4">
    <location>
        <begin position="253"/>
        <end position="414"/>
    </location>
</feature>
<evidence type="ECO:0000313" key="7">
    <source>
        <dbReference type="Proteomes" id="UP000215289"/>
    </source>
</evidence>
<organism evidence="6 7">
    <name type="scientific">Aspergillus turcosus</name>
    <dbReference type="NCBI Taxonomy" id="1245748"/>
    <lineage>
        <taxon>Eukaryota</taxon>
        <taxon>Fungi</taxon>
        <taxon>Dikarya</taxon>
        <taxon>Ascomycota</taxon>
        <taxon>Pezizomycotina</taxon>
        <taxon>Eurotiomycetes</taxon>
        <taxon>Eurotiomycetidae</taxon>
        <taxon>Eurotiales</taxon>
        <taxon>Aspergillaceae</taxon>
        <taxon>Aspergillus</taxon>
        <taxon>Aspergillus subgen. Fumigati</taxon>
    </lineage>
</organism>
<evidence type="ECO:0000259" key="4">
    <source>
        <dbReference type="Pfam" id="PF05028"/>
    </source>
</evidence>
<gene>
    <name evidence="6" type="ORF">CFD26_103311</name>
</gene>
<dbReference type="EMBL" id="NIDN02000109">
    <property type="protein sequence ID" value="RLL96478.1"/>
    <property type="molecule type" value="Genomic_DNA"/>
</dbReference>
<keyword evidence="7" id="KW-1185">Reference proteome</keyword>
<dbReference type="InterPro" id="IPR048362">
    <property type="entry name" value="PARG_helical"/>
</dbReference>
<dbReference type="GO" id="GO:0009225">
    <property type="term" value="P:nucleotide-sugar metabolic process"/>
    <property type="evidence" value="ECO:0007669"/>
    <property type="project" value="TreeGrafter"/>
</dbReference>
<dbReference type="GO" id="GO:1990966">
    <property type="term" value="P:ATP generation from poly-ADP-D-ribose"/>
    <property type="evidence" value="ECO:0007669"/>
    <property type="project" value="TreeGrafter"/>
</dbReference>
<evidence type="ECO:0000313" key="6">
    <source>
        <dbReference type="EMBL" id="RLL96478.1"/>
    </source>
</evidence>
<dbReference type="PANTHER" id="PTHR12837:SF0">
    <property type="entry name" value="POLY(ADP-RIBOSE) GLYCOHYDROLASE"/>
    <property type="match status" value="1"/>
</dbReference>
<comment type="similarity">
    <text evidence="1">Belongs to the poly(ADP-ribose) glycohydrolase family.</text>
</comment>
<dbReference type="STRING" id="1245748.A0A397H765"/>
<dbReference type="OrthoDB" id="1937899at2759"/>
<feature type="domain" description="PARG helical" evidence="5">
    <location>
        <begin position="85"/>
        <end position="199"/>
    </location>
</feature>
<dbReference type="Pfam" id="PF20811">
    <property type="entry name" value="PARG_cat_N"/>
    <property type="match status" value="1"/>
</dbReference>
<dbReference type="EC" id="3.2.1.143" evidence="2"/>
<name>A0A397H765_9EURO</name>
<dbReference type="GO" id="GO:0004649">
    <property type="term" value="F:poly(ADP-ribose) glycohydrolase activity"/>
    <property type="evidence" value="ECO:0007669"/>
    <property type="project" value="UniProtKB-EC"/>
</dbReference>
<dbReference type="Pfam" id="PF05028">
    <property type="entry name" value="PARG_cat_C"/>
    <property type="match status" value="1"/>
</dbReference>
<dbReference type="AlphaFoldDB" id="A0A397H765"/>
<dbReference type="InterPro" id="IPR046372">
    <property type="entry name" value="PARG_cat_C"/>
</dbReference>
<dbReference type="GO" id="GO:0005634">
    <property type="term" value="C:nucleus"/>
    <property type="evidence" value="ECO:0007669"/>
    <property type="project" value="TreeGrafter"/>
</dbReference>
<dbReference type="PANTHER" id="PTHR12837">
    <property type="entry name" value="POLY ADP-RIBOSE GLYCOHYDROLASE"/>
    <property type="match status" value="1"/>
</dbReference>
<dbReference type="GO" id="GO:0005975">
    <property type="term" value="P:carbohydrate metabolic process"/>
    <property type="evidence" value="ECO:0007669"/>
    <property type="project" value="InterPro"/>
</dbReference>
<sequence>MTFILPCSPTITRQDRFDFLESDDLEASFWIILEYILSDSLESVTDVASLINVLETISVILRGEALTNYTFLQYFLDTHLGDSKSEKSKDFFAVIWPGLVHLALELPSLFPDSCIPPFNGKSTSELILSRRQVASLVVHQFLCSLPAHPWQTESFVDLSPWYADSSSLHRGAVHAYLTALFTYFERLATSNDEGGIIHYQVDDWPIIFTVRVFDEDLEFRLSSSSRLNRMDVITLPQASTAPEYLGLPGGACVVSANKCLGFGPTGTQEEVHVGISPEAYPATLLAPPLRDNQVLVCQGSVLHAETKDTHVDWRSRVMLFMDALELDLVDSSSPAGEYIPDLRPDYLCRELIKAYTAFSTSTRGSSESYSHVATGLWGCGAFGGNRQVKAIIQWCAASMAGVSALRYICSGTDQYDFATELQQFVSGVEDIPEEDRGAEKVFSTLIDRGKGLQGGVSEHVGPDGVFQYVLRHLMP</sequence>
<protein>
    <recommendedName>
        <fullName evidence="2">poly(ADP-ribose) glycohydrolase</fullName>
        <ecNumber evidence="2">3.2.1.143</ecNumber>
    </recommendedName>
</protein>
<accession>A0A397H765</accession>
<dbReference type="Proteomes" id="UP000215289">
    <property type="component" value="Unassembled WGS sequence"/>
</dbReference>
<reference evidence="6 7" key="1">
    <citation type="submission" date="2018-08" db="EMBL/GenBank/DDBJ databases">
        <title>Draft genome sequences of two Aspergillus turcosus clinical strains isolated from bronchoalveolar lavage fluid: one azole-susceptible and the other azole-resistant.</title>
        <authorList>
            <person name="Parent-Michaud M."/>
            <person name="Dufresne P.J."/>
            <person name="Fournier E."/>
            <person name="Martineau C."/>
            <person name="Moreira S."/>
            <person name="Perkins V."/>
            <person name="De Repentigny L."/>
            <person name="Dufresne S.F."/>
        </authorList>
    </citation>
    <scope>NUCLEOTIDE SEQUENCE [LARGE SCALE GENOMIC DNA]</scope>
    <source>
        <strain evidence="6">HMR AF 1038</strain>
    </source>
</reference>
<comment type="caution">
    <text evidence="6">The sequence shown here is derived from an EMBL/GenBank/DDBJ whole genome shotgun (WGS) entry which is preliminary data.</text>
</comment>
<evidence type="ECO:0000256" key="2">
    <source>
        <dbReference type="ARBA" id="ARBA00012255"/>
    </source>
</evidence>
<evidence type="ECO:0000259" key="5">
    <source>
        <dbReference type="Pfam" id="PF20811"/>
    </source>
</evidence>
<dbReference type="GO" id="GO:0006282">
    <property type="term" value="P:regulation of DNA repair"/>
    <property type="evidence" value="ECO:0007669"/>
    <property type="project" value="InterPro"/>
</dbReference>
<evidence type="ECO:0000256" key="1">
    <source>
        <dbReference type="ARBA" id="ARBA00009545"/>
    </source>
</evidence>
<dbReference type="GO" id="GO:0005737">
    <property type="term" value="C:cytoplasm"/>
    <property type="evidence" value="ECO:0007669"/>
    <property type="project" value="TreeGrafter"/>
</dbReference>
<evidence type="ECO:0000256" key="3">
    <source>
        <dbReference type="ARBA" id="ARBA00022801"/>
    </source>
</evidence>